<reference evidence="2 3" key="1">
    <citation type="submission" date="2015-08" db="EMBL/GenBank/DDBJ databases">
        <title>Next Generation Sequencing and Analysis of the Genome of Puccinia sorghi L Schw, the Causal Agent of Maize Common Rust.</title>
        <authorList>
            <person name="Rochi L."/>
            <person name="Burguener G."/>
            <person name="Darino M."/>
            <person name="Turjanski A."/>
            <person name="Kreff E."/>
            <person name="Dieguez M.J."/>
            <person name="Sacco F."/>
        </authorList>
    </citation>
    <scope>NUCLEOTIDE SEQUENCE [LARGE SCALE GENOMIC DNA]</scope>
    <source>
        <strain evidence="2 3">RO10H11247</strain>
    </source>
</reference>
<evidence type="ECO:0000256" key="1">
    <source>
        <dbReference type="SAM" id="Phobius"/>
    </source>
</evidence>
<dbReference type="AlphaFoldDB" id="A0A0L6UXQ8"/>
<keyword evidence="1" id="KW-0472">Membrane</keyword>
<keyword evidence="1" id="KW-1133">Transmembrane helix</keyword>
<accession>A0A0L6UXQ8</accession>
<dbReference type="Proteomes" id="UP000037035">
    <property type="component" value="Unassembled WGS sequence"/>
</dbReference>
<protein>
    <submittedName>
        <fullName evidence="2">Putative signal peptide protein</fullName>
    </submittedName>
</protein>
<evidence type="ECO:0000313" key="3">
    <source>
        <dbReference type="Proteomes" id="UP000037035"/>
    </source>
</evidence>
<gene>
    <name evidence="2" type="ORF">VP01_3279g1</name>
</gene>
<sequence length="719" mass="81549">MGKRGGAAVGDVLAVVSVAGNCWQSEKNAGRQIRGGVAVGDGSAAVRVAGNNWPVGKGCILRVSNMLCGGLGKPLAGPRGGYKIITLTHHCFTKVKTECPHPPIKQTISHPFPLPCSKYRLKTDSCFFLPLSFLLCLVLYLFFLPLFFISQLLMSSFFFLRLVLVFSEIKLIPFNMNQNLNIDYHLTHLFQDLMFCRFEPDTGQQPCSYSPFLESQKHNFILLSRWISCLAIYGQIVASLWSKFIFFGRPSAKITQRQILESGKQHQFTREHNGDFGLQSCLRIMTKKTWYKMKQIKLEPLRKRAFLTWSWYARIGVSCKDAGTGLLRSEHPKLESYVDQVKLMHNQKQIWVPLHLPLGGGFSSNQDVHEVTKGEFDIKSSGGVLLRGKKIGKIATPTESRIQLPEFFCGAEIEVANRADADIAATRRRMRSIVDRSGWLAKQREKLRTAFIRSFGYPGSGGRHVYLHNTSPESLMSLLSAWLLMPQDRCKVQIGLIAVLDSPRRFEPASSSLSSLQPVSCPNVMLWSFQPALCMCTYQNFLRRKLTEIDSKVCRCKAEAGTPYVHEEVRQVKIPLPQRVEYNTQLVENLIVRSLILSSYVDLSIIPFKLCPTRVKKSSVLVIDLILSNCLTFCFSLIIISPPQHLKFLHNYVTDHKLLVDTFVTNFLFVFAWMSPQGCPFQAHSGYLIQPWANSKLTNMYILNVFSGEYRMQRMMDKR</sequence>
<organism evidence="2 3">
    <name type="scientific">Puccinia sorghi</name>
    <dbReference type="NCBI Taxonomy" id="27349"/>
    <lineage>
        <taxon>Eukaryota</taxon>
        <taxon>Fungi</taxon>
        <taxon>Dikarya</taxon>
        <taxon>Basidiomycota</taxon>
        <taxon>Pucciniomycotina</taxon>
        <taxon>Pucciniomycetes</taxon>
        <taxon>Pucciniales</taxon>
        <taxon>Pucciniaceae</taxon>
        <taxon>Puccinia</taxon>
    </lineage>
</organism>
<comment type="caution">
    <text evidence="2">The sequence shown here is derived from an EMBL/GenBank/DDBJ whole genome shotgun (WGS) entry which is preliminary data.</text>
</comment>
<dbReference type="EMBL" id="LAVV01008256">
    <property type="protein sequence ID" value="KNZ53323.1"/>
    <property type="molecule type" value="Genomic_DNA"/>
</dbReference>
<feature type="transmembrane region" description="Helical" evidence="1">
    <location>
        <begin position="127"/>
        <end position="148"/>
    </location>
</feature>
<evidence type="ECO:0000313" key="2">
    <source>
        <dbReference type="EMBL" id="KNZ53323.1"/>
    </source>
</evidence>
<keyword evidence="3" id="KW-1185">Reference proteome</keyword>
<dbReference type="VEuPathDB" id="FungiDB:VP01_3279g1"/>
<keyword evidence="1" id="KW-0812">Transmembrane</keyword>
<name>A0A0L6UXQ8_9BASI</name>
<proteinExistence type="predicted"/>